<dbReference type="AlphaFoldDB" id="A0AAW3JQN8"/>
<sequence>MNEIEKNKYHETKTHSSAEFLFNTYPCSIPIDFPSVPLHWHNDMELIVIKHGSAKVTLNLTTHQLSAGDILVVLPENLHSIDCAIGDKLEYENIIFKKELLSFVTNDITMSKYLTPFFNGDFPIVTHVHMGYSFYSHFVKIINTMDVLCDKKEFGYQLAIKSCLLELIHIMIRHPPKTEVNTKSEKSVDKIKEILTYMEQHYNEEIPIEKIADICHYSPSHFMKFFKNHMGTSFIKYLNDFRLIKARTRLLTTEDTVLEIAGDCGFNNLSHFNRLYKNKYGITPSMTREM</sequence>
<proteinExistence type="predicted"/>
<comment type="caution">
    <text evidence="5">The sequence shown here is derived from an EMBL/GenBank/DDBJ whole genome shotgun (WGS) entry which is preliminary data.</text>
</comment>
<dbReference type="RefSeq" id="WP_055944779.1">
    <property type="nucleotide sequence ID" value="NZ_JAQDCV010000005.1"/>
</dbReference>
<dbReference type="InterPro" id="IPR009057">
    <property type="entry name" value="Homeodomain-like_sf"/>
</dbReference>
<dbReference type="Proteomes" id="UP000050833">
    <property type="component" value="Unassembled WGS sequence"/>
</dbReference>
<evidence type="ECO:0000256" key="2">
    <source>
        <dbReference type="ARBA" id="ARBA00023125"/>
    </source>
</evidence>
<name>A0AAW3JQN8_9FIRM</name>
<reference evidence="5 6" key="1">
    <citation type="submission" date="2015-10" db="EMBL/GenBank/DDBJ databases">
        <title>Butyribacter intestini gen. nov., sp. nov., a butyric acid-producing bacterium of the family Lachnospiraceae isolated from the human faeces.</title>
        <authorList>
            <person name="Zou Y."/>
            <person name="Xue W."/>
            <person name="Luo G."/>
            <person name="Lv M."/>
        </authorList>
    </citation>
    <scope>NUCLEOTIDE SEQUENCE [LARGE SCALE GENOMIC DNA]</scope>
    <source>
        <strain evidence="5 6">TF01-11</strain>
    </source>
</reference>
<dbReference type="InterPro" id="IPR020449">
    <property type="entry name" value="Tscrpt_reg_AraC-type_HTH"/>
</dbReference>
<dbReference type="Pfam" id="PF02311">
    <property type="entry name" value="AraC_binding"/>
    <property type="match status" value="1"/>
</dbReference>
<dbReference type="SUPFAM" id="SSF51215">
    <property type="entry name" value="Regulatory protein AraC"/>
    <property type="match status" value="1"/>
</dbReference>
<dbReference type="InterPro" id="IPR003313">
    <property type="entry name" value="AraC-bd"/>
</dbReference>
<dbReference type="PANTHER" id="PTHR43280">
    <property type="entry name" value="ARAC-FAMILY TRANSCRIPTIONAL REGULATOR"/>
    <property type="match status" value="1"/>
</dbReference>
<dbReference type="InterPro" id="IPR014710">
    <property type="entry name" value="RmlC-like_jellyroll"/>
</dbReference>
<dbReference type="GO" id="GO:0043565">
    <property type="term" value="F:sequence-specific DNA binding"/>
    <property type="evidence" value="ECO:0007669"/>
    <property type="project" value="InterPro"/>
</dbReference>
<dbReference type="Pfam" id="PF12833">
    <property type="entry name" value="HTH_18"/>
    <property type="match status" value="1"/>
</dbReference>
<evidence type="ECO:0000313" key="6">
    <source>
        <dbReference type="Proteomes" id="UP000050833"/>
    </source>
</evidence>
<dbReference type="EMBL" id="LLKB01000005">
    <property type="protein sequence ID" value="KQC85163.1"/>
    <property type="molecule type" value="Genomic_DNA"/>
</dbReference>
<keyword evidence="3" id="KW-0804">Transcription</keyword>
<dbReference type="Gene3D" id="1.10.10.60">
    <property type="entry name" value="Homeodomain-like"/>
    <property type="match status" value="2"/>
</dbReference>
<feature type="domain" description="HTH araC/xylS-type" evidence="4">
    <location>
        <begin position="192"/>
        <end position="290"/>
    </location>
</feature>
<evidence type="ECO:0000256" key="3">
    <source>
        <dbReference type="ARBA" id="ARBA00023163"/>
    </source>
</evidence>
<evidence type="ECO:0000313" key="5">
    <source>
        <dbReference type="EMBL" id="KQC85163.1"/>
    </source>
</evidence>
<keyword evidence="6" id="KW-1185">Reference proteome</keyword>
<dbReference type="Gene3D" id="2.60.120.10">
    <property type="entry name" value="Jelly Rolls"/>
    <property type="match status" value="1"/>
</dbReference>
<dbReference type="InterPro" id="IPR037923">
    <property type="entry name" value="HTH-like"/>
</dbReference>
<gene>
    <name evidence="5" type="ORF">APZ18_10720</name>
</gene>
<dbReference type="PROSITE" id="PS01124">
    <property type="entry name" value="HTH_ARAC_FAMILY_2"/>
    <property type="match status" value="1"/>
</dbReference>
<keyword evidence="1" id="KW-0805">Transcription regulation</keyword>
<evidence type="ECO:0000256" key="1">
    <source>
        <dbReference type="ARBA" id="ARBA00023015"/>
    </source>
</evidence>
<organism evidence="5 6">
    <name type="scientific">Butyribacter intestini</name>
    <dbReference type="NCBI Taxonomy" id="1703332"/>
    <lineage>
        <taxon>Bacteria</taxon>
        <taxon>Bacillati</taxon>
        <taxon>Bacillota</taxon>
        <taxon>Clostridia</taxon>
        <taxon>Lachnospirales</taxon>
        <taxon>Lachnospiraceae</taxon>
        <taxon>Butyribacter</taxon>
    </lineage>
</organism>
<dbReference type="GO" id="GO:0003700">
    <property type="term" value="F:DNA-binding transcription factor activity"/>
    <property type="evidence" value="ECO:0007669"/>
    <property type="project" value="InterPro"/>
</dbReference>
<dbReference type="InterPro" id="IPR018060">
    <property type="entry name" value="HTH_AraC"/>
</dbReference>
<dbReference type="SUPFAM" id="SSF46689">
    <property type="entry name" value="Homeodomain-like"/>
    <property type="match status" value="2"/>
</dbReference>
<evidence type="ECO:0000259" key="4">
    <source>
        <dbReference type="PROSITE" id="PS01124"/>
    </source>
</evidence>
<dbReference type="PRINTS" id="PR00032">
    <property type="entry name" value="HTHARAC"/>
</dbReference>
<accession>A0AAW3JQN8</accession>
<dbReference type="SMART" id="SM00342">
    <property type="entry name" value="HTH_ARAC"/>
    <property type="match status" value="1"/>
</dbReference>
<protein>
    <recommendedName>
        <fullName evidence="4">HTH araC/xylS-type domain-containing protein</fullName>
    </recommendedName>
</protein>
<keyword evidence="2" id="KW-0238">DNA-binding</keyword>
<dbReference type="PANTHER" id="PTHR43280:SF34">
    <property type="entry name" value="ARAC-FAMILY TRANSCRIPTIONAL REGULATOR"/>
    <property type="match status" value="1"/>
</dbReference>